<evidence type="ECO:0000313" key="1">
    <source>
        <dbReference type="EMBL" id="KAJ2892669.1"/>
    </source>
</evidence>
<dbReference type="Proteomes" id="UP001201980">
    <property type="component" value="Unassembled WGS sequence"/>
</dbReference>
<dbReference type="AlphaFoldDB" id="A0AAD5WNJ5"/>
<protein>
    <submittedName>
        <fullName evidence="1">Uncharacterized protein</fullName>
    </submittedName>
</protein>
<organism evidence="1 2">
    <name type="scientific">Zalerion maritima</name>
    <dbReference type="NCBI Taxonomy" id="339359"/>
    <lineage>
        <taxon>Eukaryota</taxon>
        <taxon>Fungi</taxon>
        <taxon>Dikarya</taxon>
        <taxon>Ascomycota</taxon>
        <taxon>Pezizomycotina</taxon>
        <taxon>Sordariomycetes</taxon>
        <taxon>Lulworthiomycetidae</taxon>
        <taxon>Lulworthiales</taxon>
        <taxon>Lulworthiaceae</taxon>
        <taxon>Zalerion</taxon>
    </lineage>
</organism>
<comment type="caution">
    <text evidence="1">The sequence shown here is derived from an EMBL/GenBank/DDBJ whole genome shotgun (WGS) entry which is preliminary data.</text>
</comment>
<name>A0AAD5WNJ5_9PEZI</name>
<reference evidence="1" key="1">
    <citation type="submission" date="2022-07" db="EMBL/GenBank/DDBJ databases">
        <title>Draft genome sequence of Zalerion maritima ATCC 34329, a (micro)plastics degrading marine fungus.</title>
        <authorList>
            <person name="Paco A."/>
            <person name="Goncalves M.F.M."/>
            <person name="Rocha-Santos T.A.P."/>
            <person name="Alves A."/>
        </authorList>
    </citation>
    <scope>NUCLEOTIDE SEQUENCE</scope>
    <source>
        <strain evidence="1">ATCC 34329</strain>
    </source>
</reference>
<proteinExistence type="predicted"/>
<evidence type="ECO:0000313" key="2">
    <source>
        <dbReference type="Proteomes" id="UP001201980"/>
    </source>
</evidence>
<accession>A0AAD5WNJ5</accession>
<keyword evidence="2" id="KW-1185">Reference proteome</keyword>
<sequence length="128" mass="14577">MSATRLMLQEQRLEFVFLVPHVLHMNSEVAGFADDFEGLEDAEEEAEEDFEDGIVMLLRDPRWGKVHGDARKAKRSILRGKKKDMWTAKDGALATKDTTDRQNGIVSSKAQKNEFQYKHAGKMGFNFS</sequence>
<gene>
    <name evidence="1" type="ORF">MKZ38_009484</name>
</gene>
<dbReference type="EMBL" id="JAKWBI020000752">
    <property type="protein sequence ID" value="KAJ2892669.1"/>
    <property type="molecule type" value="Genomic_DNA"/>
</dbReference>